<keyword evidence="5" id="KW-0010">Activator</keyword>
<evidence type="ECO:0008006" key="14">
    <source>
        <dbReference type="Google" id="ProtNLM"/>
    </source>
</evidence>
<dbReference type="GO" id="GO:0080142">
    <property type="term" value="P:regulation of salicylic acid biosynthetic process"/>
    <property type="evidence" value="ECO:0007669"/>
    <property type="project" value="TreeGrafter"/>
</dbReference>
<dbReference type="GO" id="GO:0005516">
    <property type="term" value="F:calmodulin binding"/>
    <property type="evidence" value="ECO:0007669"/>
    <property type="project" value="InterPro"/>
</dbReference>
<dbReference type="EMBL" id="JAMYWD010000004">
    <property type="protein sequence ID" value="KAJ4974196.1"/>
    <property type="molecule type" value="Genomic_DNA"/>
</dbReference>
<dbReference type="Pfam" id="PF20451">
    <property type="entry name" value="Calmod_bind_M"/>
    <property type="match status" value="1"/>
</dbReference>
<dbReference type="GO" id="GO:0043565">
    <property type="term" value="F:sequence-specific DNA binding"/>
    <property type="evidence" value="ECO:0007669"/>
    <property type="project" value="TreeGrafter"/>
</dbReference>
<protein>
    <recommendedName>
        <fullName evidence="14">Calmodulin-binding protein 60 A-like</fullName>
    </recommendedName>
</protein>
<evidence type="ECO:0000256" key="8">
    <source>
        <dbReference type="SAM" id="MobiDB-lite"/>
    </source>
</evidence>
<feature type="compositionally biased region" description="Basic and acidic residues" evidence="8">
    <location>
        <begin position="14"/>
        <end position="30"/>
    </location>
</feature>
<keyword evidence="13" id="KW-1185">Reference proteome</keyword>
<dbReference type="Proteomes" id="UP001141806">
    <property type="component" value="Unassembled WGS sequence"/>
</dbReference>
<evidence type="ECO:0000259" key="11">
    <source>
        <dbReference type="Pfam" id="PF20452"/>
    </source>
</evidence>
<evidence type="ECO:0000256" key="7">
    <source>
        <dbReference type="ARBA" id="ARBA00023242"/>
    </source>
</evidence>
<evidence type="ECO:0000256" key="2">
    <source>
        <dbReference type="ARBA" id="ARBA00007214"/>
    </source>
</evidence>
<evidence type="ECO:0000256" key="5">
    <source>
        <dbReference type="ARBA" id="ARBA00023159"/>
    </source>
</evidence>
<proteinExistence type="inferred from homology"/>
<evidence type="ECO:0000313" key="13">
    <source>
        <dbReference type="Proteomes" id="UP001141806"/>
    </source>
</evidence>
<evidence type="ECO:0000313" key="12">
    <source>
        <dbReference type="EMBL" id="KAJ4974196.1"/>
    </source>
</evidence>
<gene>
    <name evidence="12" type="ORF">NE237_007370</name>
</gene>
<dbReference type="Pfam" id="PF07887">
    <property type="entry name" value="Calmodulin_bind"/>
    <property type="match status" value="1"/>
</dbReference>
<keyword evidence="7" id="KW-0539">Nucleus</keyword>
<keyword evidence="4" id="KW-0238">DNA-binding</keyword>
<comment type="caution">
    <text evidence="12">The sequence shown here is derived from an EMBL/GenBank/DDBJ whole genome shotgun (WGS) entry which is preliminary data.</text>
</comment>
<dbReference type="AlphaFoldDB" id="A0A9Q0KQ48"/>
<dbReference type="GO" id="GO:0003700">
    <property type="term" value="F:DNA-binding transcription factor activity"/>
    <property type="evidence" value="ECO:0007669"/>
    <property type="project" value="TreeGrafter"/>
</dbReference>
<feature type="region of interest" description="Disordered" evidence="8">
    <location>
        <begin position="1"/>
        <end position="31"/>
    </location>
</feature>
<feature type="domain" description="Calmodulin binding protein-like N-terminal" evidence="9">
    <location>
        <begin position="91"/>
        <end position="238"/>
    </location>
</feature>
<dbReference type="InterPro" id="IPR046830">
    <property type="entry name" value="Calmod_bind_M"/>
</dbReference>
<comment type="similarity">
    <text evidence="2">Belongs to the plant ACBP60 protein family.</text>
</comment>
<reference evidence="12" key="1">
    <citation type="journal article" date="2023" name="Plant J.">
        <title>The genome of the king protea, Protea cynaroides.</title>
        <authorList>
            <person name="Chang J."/>
            <person name="Duong T.A."/>
            <person name="Schoeman C."/>
            <person name="Ma X."/>
            <person name="Roodt D."/>
            <person name="Barker N."/>
            <person name="Li Z."/>
            <person name="Van de Peer Y."/>
            <person name="Mizrachi E."/>
        </authorList>
    </citation>
    <scope>NUCLEOTIDE SEQUENCE</scope>
    <source>
        <tissue evidence="12">Young leaves</tissue>
    </source>
</reference>
<evidence type="ECO:0000256" key="1">
    <source>
        <dbReference type="ARBA" id="ARBA00004123"/>
    </source>
</evidence>
<dbReference type="PANTHER" id="PTHR31713:SF14">
    <property type="entry name" value="CALMODULIN-BINDING PROTEIN 60 A"/>
    <property type="match status" value="1"/>
</dbReference>
<dbReference type="GO" id="GO:0005634">
    <property type="term" value="C:nucleus"/>
    <property type="evidence" value="ECO:0007669"/>
    <property type="project" value="UniProtKB-SubCell"/>
</dbReference>
<sequence length="563" mass="63474">MDGFFPTWRMSQKRQPDDGKEGNSPDEKRQRLPSFGSVLLDAVKMHDVQKILEPLIRKIVKEELEVALRKHLTSFKQNCIRKVHSSTSRSLRLQFTNKLSLPIFTGTRLEAEECSAIRLTLIDTLSGQVVNSGPGSLAKVEIVILEGDFGGDEQENWTTEEFCNNIVREREGKRPLLSGDVFLNLSEGTGVVGDLVFTDNSSWTRSRKFRLGARVVDGNSDGITVKEAKTEPFMVKDHRGELYKKHYPPSLIDEVWRLEKIGKDGAFHKRLKSQNINTVKDFLTLLFIDTPRLRNILGTGMSAKMWEVTEDHARTCTLDNRMYMYYPPSAQKRMGVVFSIVGEVLGLIAEEKYVPMDKLSDTQKADANKLVQVAYEHWGQVVPWEDGAVMGNFLQSPAVCFPSSSPGVESSFSNQLTSPQKSDDLVFNQNVFSSDVSSIISVGGPTRLNNYTLQGTNDMNLRYEQSCNMPSQATHFPMGEMESMLHTYCGEDNLQDFETEGAFQSPSLGLDSQCDLQSAVSSFIAMSARSASIYKAQTHWTILYRVLKWIFTVRRIVAKKKKR</sequence>
<feature type="domain" description="Calmodulin binding protein central" evidence="10">
    <location>
        <begin position="251"/>
        <end position="316"/>
    </location>
</feature>
<comment type="subcellular location">
    <subcellularLocation>
        <location evidence="1">Nucleus</location>
    </subcellularLocation>
</comment>
<dbReference type="InterPro" id="IPR012416">
    <property type="entry name" value="CBP60"/>
</dbReference>
<evidence type="ECO:0000256" key="3">
    <source>
        <dbReference type="ARBA" id="ARBA00023015"/>
    </source>
</evidence>
<dbReference type="Pfam" id="PF20452">
    <property type="entry name" value="Calmod_bind_C"/>
    <property type="match status" value="1"/>
</dbReference>
<feature type="domain" description="Calmodulin binding protein C-terminal" evidence="11">
    <location>
        <begin position="322"/>
        <end position="382"/>
    </location>
</feature>
<keyword evidence="3" id="KW-0805">Transcription regulation</keyword>
<evidence type="ECO:0000259" key="10">
    <source>
        <dbReference type="Pfam" id="PF20451"/>
    </source>
</evidence>
<dbReference type="OrthoDB" id="1604062at2759"/>
<evidence type="ECO:0000256" key="6">
    <source>
        <dbReference type="ARBA" id="ARBA00023163"/>
    </source>
</evidence>
<dbReference type="InterPro" id="IPR046829">
    <property type="entry name" value="Calmod_bind_C"/>
</dbReference>
<accession>A0A9Q0KQ48</accession>
<evidence type="ECO:0000259" key="9">
    <source>
        <dbReference type="Pfam" id="PF07887"/>
    </source>
</evidence>
<dbReference type="InterPro" id="IPR046831">
    <property type="entry name" value="Calmodulin_bind_N"/>
</dbReference>
<organism evidence="12 13">
    <name type="scientific">Protea cynaroides</name>
    <dbReference type="NCBI Taxonomy" id="273540"/>
    <lineage>
        <taxon>Eukaryota</taxon>
        <taxon>Viridiplantae</taxon>
        <taxon>Streptophyta</taxon>
        <taxon>Embryophyta</taxon>
        <taxon>Tracheophyta</taxon>
        <taxon>Spermatophyta</taxon>
        <taxon>Magnoliopsida</taxon>
        <taxon>Proteales</taxon>
        <taxon>Proteaceae</taxon>
        <taxon>Protea</taxon>
    </lineage>
</organism>
<dbReference type="PANTHER" id="PTHR31713">
    <property type="entry name" value="OS02G0177800 PROTEIN"/>
    <property type="match status" value="1"/>
</dbReference>
<keyword evidence="6" id="KW-0804">Transcription</keyword>
<name>A0A9Q0KQ48_9MAGN</name>
<evidence type="ECO:0000256" key="4">
    <source>
        <dbReference type="ARBA" id="ARBA00023125"/>
    </source>
</evidence>